<evidence type="ECO:0000313" key="12">
    <source>
        <dbReference type="Proteomes" id="UP000266178"/>
    </source>
</evidence>
<name>A0A399F717_9DEIN</name>
<dbReference type="InterPro" id="IPR011701">
    <property type="entry name" value="MFS"/>
</dbReference>
<keyword evidence="12" id="KW-1185">Reference proteome</keyword>
<feature type="transmembrane region" description="Helical" evidence="9">
    <location>
        <begin position="39"/>
        <end position="59"/>
    </location>
</feature>
<dbReference type="SUPFAM" id="SSF103473">
    <property type="entry name" value="MFS general substrate transporter"/>
    <property type="match status" value="1"/>
</dbReference>
<evidence type="ECO:0000256" key="3">
    <source>
        <dbReference type="ARBA" id="ARBA00022475"/>
    </source>
</evidence>
<protein>
    <recommendedName>
        <fullName evidence="8">Multidrug efflux pump Tap</fullName>
    </recommendedName>
</protein>
<dbReference type="AlphaFoldDB" id="A0A399F717"/>
<keyword evidence="2" id="KW-0813">Transport</keyword>
<organism evidence="11 12">
    <name type="scientific">Meiothermus granaticius NBRC 107808</name>
    <dbReference type="NCBI Taxonomy" id="1227551"/>
    <lineage>
        <taxon>Bacteria</taxon>
        <taxon>Thermotogati</taxon>
        <taxon>Deinococcota</taxon>
        <taxon>Deinococci</taxon>
        <taxon>Thermales</taxon>
        <taxon>Thermaceae</taxon>
        <taxon>Meiothermus</taxon>
    </lineage>
</organism>
<keyword evidence="5 9" id="KW-1133">Transmembrane helix</keyword>
<feature type="transmembrane region" description="Helical" evidence="9">
    <location>
        <begin position="165"/>
        <end position="184"/>
    </location>
</feature>
<dbReference type="PROSITE" id="PS50850">
    <property type="entry name" value="MFS"/>
    <property type="match status" value="1"/>
</dbReference>
<evidence type="ECO:0000256" key="8">
    <source>
        <dbReference type="ARBA" id="ARBA00040914"/>
    </source>
</evidence>
<feature type="transmembrane region" description="Helical" evidence="9">
    <location>
        <begin position="251"/>
        <end position="269"/>
    </location>
</feature>
<evidence type="ECO:0000256" key="6">
    <source>
        <dbReference type="ARBA" id="ARBA00023136"/>
    </source>
</evidence>
<feature type="transmembrane region" description="Helical" evidence="9">
    <location>
        <begin position="215"/>
        <end position="239"/>
    </location>
</feature>
<sequence length="414" mass="42765">MLSNPEFRLMLLSSAASTLAGAMLAVVIGYRVYERTHNPLSLGILGLVEAIPALSFALLGGHLADRFDRRGILLATRGIALLGALGLAGLSSSTGLALVAVYVVVFVTGLARGFADPASGALEAMVVPRVQLARASTYFSSAGQACAILGPALGGLLYGTLGARGAFGIAAVFYAIATVSVGMIRPKAPPLPQAQGESVWQSIRAGYRYVFGQQVLWASMALDLFAVLFGGAIALLPAFANDLLKVGPQGLGLMAAAPSVGALVAMLIAARYPPLRHAGRWLLASVAGFGVSIIVFGFSQSFILSLAMLALSGGFDGVSMVVRRLILRLRSPDAMRGRIAAVSSIFIGASNEIGAFESGMAASLLGVRRAVWAGGLVTLGVVALVANAAPILRGLNLLESHWPEADRRAELEAL</sequence>
<evidence type="ECO:0000259" key="10">
    <source>
        <dbReference type="PROSITE" id="PS50850"/>
    </source>
</evidence>
<comment type="subcellular location">
    <subcellularLocation>
        <location evidence="1">Cell membrane</location>
        <topology evidence="1">Multi-pass membrane protein</topology>
    </subcellularLocation>
</comment>
<keyword evidence="3" id="KW-1003">Cell membrane</keyword>
<evidence type="ECO:0000256" key="9">
    <source>
        <dbReference type="SAM" id="Phobius"/>
    </source>
</evidence>
<feature type="transmembrane region" description="Helical" evidence="9">
    <location>
        <begin position="9"/>
        <end position="33"/>
    </location>
</feature>
<dbReference type="InterPro" id="IPR036259">
    <property type="entry name" value="MFS_trans_sf"/>
</dbReference>
<dbReference type="PANTHER" id="PTHR23513:SF9">
    <property type="entry name" value="ENTEROBACTIN EXPORTER ENTS"/>
    <property type="match status" value="1"/>
</dbReference>
<proteinExistence type="inferred from homology"/>
<dbReference type="CDD" id="cd06173">
    <property type="entry name" value="MFS_MefA_like"/>
    <property type="match status" value="1"/>
</dbReference>
<dbReference type="InterPro" id="IPR020846">
    <property type="entry name" value="MFS_dom"/>
</dbReference>
<dbReference type="Gene3D" id="1.20.1250.20">
    <property type="entry name" value="MFS general substrate transporter like domains"/>
    <property type="match status" value="1"/>
</dbReference>
<evidence type="ECO:0000256" key="2">
    <source>
        <dbReference type="ARBA" id="ARBA00022448"/>
    </source>
</evidence>
<evidence type="ECO:0000256" key="4">
    <source>
        <dbReference type="ARBA" id="ARBA00022692"/>
    </source>
</evidence>
<gene>
    <name evidence="11" type="primary">entS_1</name>
    <name evidence="11" type="ORF">Mgrana_01613</name>
</gene>
<dbReference type="Proteomes" id="UP000266178">
    <property type="component" value="Unassembled WGS sequence"/>
</dbReference>
<evidence type="ECO:0000256" key="7">
    <source>
        <dbReference type="ARBA" id="ARBA00038075"/>
    </source>
</evidence>
<dbReference type="EMBL" id="QWLB01000019">
    <property type="protein sequence ID" value="RIH92454.1"/>
    <property type="molecule type" value="Genomic_DNA"/>
</dbReference>
<accession>A0A399F717</accession>
<dbReference type="PANTHER" id="PTHR23513">
    <property type="entry name" value="INTEGRAL MEMBRANE EFFLUX PROTEIN-RELATED"/>
    <property type="match status" value="1"/>
</dbReference>
<keyword evidence="6 9" id="KW-0472">Membrane</keyword>
<dbReference type="Pfam" id="PF07690">
    <property type="entry name" value="MFS_1"/>
    <property type="match status" value="1"/>
</dbReference>
<reference evidence="11 12" key="1">
    <citation type="submission" date="2018-08" db="EMBL/GenBank/DDBJ databases">
        <title>Meiothermus granaticius genome AF-68 sequencing project.</title>
        <authorList>
            <person name="Da Costa M.S."/>
            <person name="Albuquerque L."/>
            <person name="Raposo P."/>
            <person name="Froufe H.J.C."/>
            <person name="Barroso C.S."/>
            <person name="Egas C."/>
        </authorList>
    </citation>
    <scope>NUCLEOTIDE SEQUENCE [LARGE SCALE GENOMIC DNA]</scope>
    <source>
        <strain evidence="11 12">AF-68</strain>
    </source>
</reference>
<evidence type="ECO:0000256" key="1">
    <source>
        <dbReference type="ARBA" id="ARBA00004651"/>
    </source>
</evidence>
<dbReference type="GO" id="GO:0022857">
    <property type="term" value="F:transmembrane transporter activity"/>
    <property type="evidence" value="ECO:0007669"/>
    <property type="project" value="InterPro"/>
</dbReference>
<keyword evidence="4 9" id="KW-0812">Transmembrane</keyword>
<evidence type="ECO:0000313" key="11">
    <source>
        <dbReference type="EMBL" id="RIH92454.1"/>
    </source>
</evidence>
<comment type="caution">
    <text evidence="11">The sequence shown here is derived from an EMBL/GenBank/DDBJ whole genome shotgun (WGS) entry which is preliminary data.</text>
</comment>
<feature type="domain" description="Major facilitator superfamily (MFS) profile" evidence="10">
    <location>
        <begin position="1"/>
        <end position="401"/>
    </location>
</feature>
<dbReference type="RefSeq" id="WP_206075065.1">
    <property type="nucleotide sequence ID" value="NZ_BJXM01000009.1"/>
</dbReference>
<feature type="transmembrane region" description="Helical" evidence="9">
    <location>
        <begin position="304"/>
        <end position="326"/>
    </location>
</feature>
<feature type="transmembrane region" description="Helical" evidence="9">
    <location>
        <begin position="370"/>
        <end position="392"/>
    </location>
</feature>
<dbReference type="GO" id="GO:0005886">
    <property type="term" value="C:plasma membrane"/>
    <property type="evidence" value="ECO:0007669"/>
    <property type="project" value="UniProtKB-SubCell"/>
</dbReference>
<comment type="similarity">
    <text evidence="7">Belongs to the major facilitator superfamily. Drug:H(+) antiporter-3 (DHA3) (TC 2.A.1.21) family.</text>
</comment>
<feature type="transmembrane region" description="Helical" evidence="9">
    <location>
        <begin position="281"/>
        <end position="298"/>
    </location>
</feature>
<evidence type="ECO:0000256" key="5">
    <source>
        <dbReference type="ARBA" id="ARBA00022989"/>
    </source>
</evidence>
<feature type="transmembrane region" description="Helical" evidence="9">
    <location>
        <begin position="136"/>
        <end position="159"/>
    </location>
</feature>